<accession>A0A7D3VSL9</accession>
<keyword evidence="2" id="KW-0175">Coiled coil</keyword>
<dbReference type="InterPro" id="IPR000014">
    <property type="entry name" value="PAS"/>
</dbReference>
<dbReference type="SMART" id="SM00331">
    <property type="entry name" value="PP2C_SIG"/>
    <property type="match status" value="1"/>
</dbReference>
<evidence type="ECO:0000313" key="6">
    <source>
        <dbReference type="Proteomes" id="UP000501240"/>
    </source>
</evidence>
<dbReference type="AlphaFoldDB" id="A0A7D3VSL9"/>
<dbReference type="SUPFAM" id="SSF55785">
    <property type="entry name" value="PYP-like sensor domain (PAS domain)"/>
    <property type="match status" value="1"/>
</dbReference>
<organism evidence="5 6">
    <name type="scientific">Actinomadura verrucosospora</name>
    <dbReference type="NCBI Taxonomy" id="46165"/>
    <lineage>
        <taxon>Bacteria</taxon>
        <taxon>Bacillati</taxon>
        <taxon>Actinomycetota</taxon>
        <taxon>Actinomycetes</taxon>
        <taxon>Streptosporangiales</taxon>
        <taxon>Thermomonosporaceae</taxon>
        <taxon>Actinomadura</taxon>
    </lineage>
</organism>
<gene>
    <name evidence="5" type="ORF">ACTIVE_3228</name>
</gene>
<dbReference type="RefSeq" id="WP_216858446.1">
    <property type="nucleotide sequence ID" value="NZ_CP053892.1"/>
</dbReference>
<protein>
    <submittedName>
        <fullName evidence="5">Magnesium or manganese-dependent protein phosphatase</fullName>
    </submittedName>
</protein>
<dbReference type="PANTHER" id="PTHR43156">
    <property type="entry name" value="STAGE II SPORULATION PROTEIN E-RELATED"/>
    <property type="match status" value="1"/>
</dbReference>
<proteinExistence type="predicted"/>
<feature type="coiled-coil region" evidence="2">
    <location>
        <begin position="153"/>
        <end position="184"/>
    </location>
</feature>
<feature type="domain" description="PAS" evidence="3">
    <location>
        <begin position="5"/>
        <end position="79"/>
    </location>
</feature>
<evidence type="ECO:0000256" key="2">
    <source>
        <dbReference type="SAM" id="Coils"/>
    </source>
</evidence>
<reference evidence="5 6" key="1">
    <citation type="submission" date="2020-05" db="EMBL/GenBank/DDBJ databases">
        <title>Actinomadura verrucosospora NRRL-B18236 (PFL_A860) Genome sequencing and assembly.</title>
        <authorList>
            <person name="Samborskyy M."/>
        </authorList>
    </citation>
    <scope>NUCLEOTIDE SEQUENCE [LARGE SCALE GENOMIC DNA]</scope>
    <source>
        <strain evidence="5 6">NRRL:B18236</strain>
    </source>
</reference>
<dbReference type="Pfam" id="PF07228">
    <property type="entry name" value="SpoIIE"/>
    <property type="match status" value="1"/>
</dbReference>
<dbReference type="SUPFAM" id="SSF81606">
    <property type="entry name" value="PP2C-like"/>
    <property type="match status" value="1"/>
</dbReference>
<evidence type="ECO:0000256" key="1">
    <source>
        <dbReference type="ARBA" id="ARBA00022801"/>
    </source>
</evidence>
<dbReference type="EMBL" id="CP053892">
    <property type="protein sequence ID" value="QKG21590.1"/>
    <property type="molecule type" value="Genomic_DNA"/>
</dbReference>
<dbReference type="InterPro" id="IPR052016">
    <property type="entry name" value="Bact_Sigma-Reg"/>
</dbReference>
<dbReference type="GO" id="GO:0016791">
    <property type="term" value="F:phosphatase activity"/>
    <property type="evidence" value="ECO:0007669"/>
    <property type="project" value="TreeGrafter"/>
</dbReference>
<dbReference type="InterPro" id="IPR035965">
    <property type="entry name" value="PAS-like_dom_sf"/>
</dbReference>
<dbReference type="PROSITE" id="PS51746">
    <property type="entry name" value="PPM_2"/>
    <property type="match status" value="1"/>
</dbReference>
<evidence type="ECO:0000259" key="4">
    <source>
        <dbReference type="PROSITE" id="PS51746"/>
    </source>
</evidence>
<keyword evidence="1" id="KW-0378">Hydrolase</keyword>
<dbReference type="Proteomes" id="UP000501240">
    <property type="component" value="Chromosome"/>
</dbReference>
<dbReference type="Pfam" id="PF08448">
    <property type="entry name" value="PAS_4"/>
    <property type="match status" value="1"/>
</dbReference>
<dbReference type="InterPro" id="IPR013656">
    <property type="entry name" value="PAS_4"/>
</dbReference>
<dbReference type="PROSITE" id="PS50112">
    <property type="entry name" value="PAS"/>
    <property type="match status" value="1"/>
</dbReference>
<dbReference type="CDD" id="cd00130">
    <property type="entry name" value="PAS"/>
    <property type="match status" value="1"/>
</dbReference>
<dbReference type="SMART" id="SM00091">
    <property type="entry name" value="PAS"/>
    <property type="match status" value="1"/>
</dbReference>
<sequence length="413" mass="43391">MSVAAGADHAALFAAMPSPSLVMGADLVIADVNRAFVDATGRTREELIGMHVRRAFPHAAAAEGLRNLEASLDRVLATGEPDTMPLQKHRIPGPEGVEERWWAPVNVPVTGADGRIAWIVHQAEDVTPYVTSGPGAVRGARPGVWKGAHLETAQTLEAKLYARARELQRLNAELRRAHARERQVALTLQRAMLTTPDLDLHGEVAVRYLPATRGLSVGGDWYDVVDLPPDRFALAVGDVVGHGLEAAAAMGMLRSALSAAVRAVGRPAPALEVLGLYAGSLEAALNTTVVQAVVDTGNQVITYSSAGHPPPVLARADGHHELLDKATDPPLGVQAVPRPQANASYGPGDTLVLYTDGLIERHGEDIDVGLARLTGALADAARYDAAHLADTVLARLGVAGGGPDDIALVIARL</sequence>
<evidence type="ECO:0000259" key="3">
    <source>
        <dbReference type="PROSITE" id="PS50112"/>
    </source>
</evidence>
<keyword evidence="6" id="KW-1185">Reference proteome</keyword>
<dbReference type="InterPro" id="IPR036457">
    <property type="entry name" value="PPM-type-like_dom_sf"/>
</dbReference>
<dbReference type="InterPro" id="IPR001932">
    <property type="entry name" value="PPM-type_phosphatase-like_dom"/>
</dbReference>
<evidence type="ECO:0000313" key="5">
    <source>
        <dbReference type="EMBL" id="QKG21590.1"/>
    </source>
</evidence>
<dbReference type="Gene3D" id="3.60.40.10">
    <property type="entry name" value="PPM-type phosphatase domain"/>
    <property type="match status" value="1"/>
</dbReference>
<dbReference type="Gene3D" id="3.30.450.20">
    <property type="entry name" value="PAS domain"/>
    <property type="match status" value="1"/>
</dbReference>
<name>A0A7D3VSL9_ACTVE</name>
<dbReference type="PANTHER" id="PTHR43156:SF2">
    <property type="entry name" value="STAGE II SPORULATION PROTEIN E"/>
    <property type="match status" value="1"/>
</dbReference>
<feature type="domain" description="PPM-type phosphatase" evidence="4">
    <location>
        <begin position="203"/>
        <end position="413"/>
    </location>
</feature>